<organism evidence="4 5">
    <name type="scientific">Candidatus Mycobacterium wuenschmannii</name>
    <dbReference type="NCBI Taxonomy" id="3027808"/>
    <lineage>
        <taxon>Bacteria</taxon>
        <taxon>Bacillati</taxon>
        <taxon>Actinomycetota</taxon>
        <taxon>Actinomycetes</taxon>
        <taxon>Mycobacteriales</taxon>
        <taxon>Mycobacteriaceae</taxon>
        <taxon>Mycobacterium</taxon>
    </lineage>
</organism>
<feature type="compositionally biased region" description="Low complexity" evidence="1">
    <location>
        <begin position="490"/>
        <end position="501"/>
    </location>
</feature>
<protein>
    <submittedName>
        <fullName evidence="4">MCE family protein</fullName>
    </submittedName>
</protein>
<dbReference type="EMBL" id="CP126981">
    <property type="protein sequence ID" value="WIM88070.1"/>
    <property type="molecule type" value="Genomic_DNA"/>
</dbReference>
<dbReference type="InterPro" id="IPR003399">
    <property type="entry name" value="Mce/MlaD"/>
</dbReference>
<reference evidence="4 5" key="1">
    <citation type="journal article" date="2023" name="Microbiol. Resour. Announc.">
        <title>Complete Genome Sequence of Mycobacterium wuenschmanii, a novel Nontuberculous Mycobacterium Isolated from a captive population of Amazon Milk Frogs.</title>
        <authorList>
            <person name="Hicks J."/>
            <person name="Zeineldin M."/>
            <person name="Ward H."/>
            <person name="Wuenschmann A."/>
            <person name="Camp P."/>
            <person name="Farrell D."/>
            <person name="Lehman K."/>
            <person name="Thacker T."/>
            <person name="Cuthbert E."/>
        </authorList>
    </citation>
    <scope>NUCLEOTIDE SEQUENCE [LARGE SCALE GENOMIC DNA]</scope>
    <source>
        <strain evidence="4 5">Wuenschmanii</strain>
    </source>
</reference>
<sequence>MLTRLIRWQLAIFATVTVVAVGAVAILYLRLPTQLGIGTYSVTANFAASGGLYANANVTYRGATIGRVTAITLTKNRGVDAHLTLNSKTPIPANVTASVKSRSAIGEQFLDLTPPPGASSSLLHNGSHIDRAHTVLSQDVTGLLAQTDQLVNSVRDSRIRELLHQTFQAFDGTGPELARLIQSTQLLIHDANADSAEATALIDQAGPFLDAQLASGPQINRIADGLARLTTHLNSADPQIRDLLSTTPQAATYINTAFTGIRPTFPILAANLANAGRIGVIYHKSIEQALVLIPALTAMLITVAGQSTSDEGVKADFKLNLGAPPPCLTGFLSPHEIRTPGDLTLRDVPKDLYCKVPQSDPTVVRGARNYPCQEFPGKRAPTVQLCRDPKGYEPIGSNPWRGPPVPTGIQPTNPRNILPPNNYPYIPPGVDYDPGNPVVHLPPGVAPGPGPALVPPYPTQAPPADGPRPPPLPYKPPSDQRVPPYGQSPAASNSAATATHADPVTSAEPAVVTYDQHRGTYLDPASGQIGVFASGAKKIATPENWVDLMTYPRTD</sequence>
<evidence type="ECO:0000259" key="3">
    <source>
        <dbReference type="Pfam" id="PF02470"/>
    </source>
</evidence>
<keyword evidence="2" id="KW-1133">Transmembrane helix</keyword>
<keyword evidence="2" id="KW-0812">Transmembrane</keyword>
<feature type="transmembrane region" description="Helical" evidence="2">
    <location>
        <begin position="12"/>
        <end position="31"/>
    </location>
</feature>
<evidence type="ECO:0000313" key="4">
    <source>
        <dbReference type="EMBL" id="WIM88070.1"/>
    </source>
</evidence>
<dbReference type="Proteomes" id="UP001236585">
    <property type="component" value="Chromosome"/>
</dbReference>
<evidence type="ECO:0000313" key="5">
    <source>
        <dbReference type="Proteomes" id="UP001236585"/>
    </source>
</evidence>
<dbReference type="Pfam" id="PF02470">
    <property type="entry name" value="MlaD"/>
    <property type="match status" value="1"/>
</dbReference>
<proteinExistence type="predicted"/>
<dbReference type="RefSeq" id="WP_285188081.1">
    <property type="nucleotide sequence ID" value="NZ_CP126981.1"/>
</dbReference>
<dbReference type="InterPro" id="IPR052336">
    <property type="entry name" value="MlaD_Phospholipid_Transporter"/>
</dbReference>
<dbReference type="NCBIfam" id="TIGR00996">
    <property type="entry name" value="Mtu_fam_mce"/>
    <property type="match status" value="1"/>
</dbReference>
<dbReference type="InterPro" id="IPR005693">
    <property type="entry name" value="Mce"/>
</dbReference>
<accession>A0ABY8VWQ0</accession>
<gene>
    <name evidence="4" type="ORF">PT015_00610</name>
</gene>
<keyword evidence="5" id="KW-1185">Reference proteome</keyword>
<feature type="region of interest" description="Disordered" evidence="1">
    <location>
        <begin position="450"/>
        <end position="504"/>
    </location>
</feature>
<feature type="compositionally biased region" description="Pro residues" evidence="1">
    <location>
        <begin position="450"/>
        <end position="476"/>
    </location>
</feature>
<dbReference type="PANTHER" id="PTHR33371">
    <property type="entry name" value="INTERMEMBRANE PHOSPHOLIPID TRANSPORT SYSTEM BINDING PROTEIN MLAD-RELATED"/>
    <property type="match status" value="1"/>
</dbReference>
<feature type="domain" description="Mce/MlaD" evidence="3">
    <location>
        <begin position="39"/>
        <end position="115"/>
    </location>
</feature>
<dbReference type="PANTHER" id="PTHR33371:SF16">
    <property type="entry name" value="MCE-FAMILY PROTEIN MCE3F"/>
    <property type="match status" value="1"/>
</dbReference>
<name>A0ABY8VWQ0_9MYCO</name>
<evidence type="ECO:0000256" key="1">
    <source>
        <dbReference type="SAM" id="MobiDB-lite"/>
    </source>
</evidence>
<evidence type="ECO:0000256" key="2">
    <source>
        <dbReference type="SAM" id="Phobius"/>
    </source>
</evidence>
<keyword evidence="2" id="KW-0472">Membrane</keyword>